<evidence type="ECO:0000259" key="4">
    <source>
        <dbReference type="PROSITE" id="PS01124"/>
    </source>
</evidence>
<keyword evidence="1" id="KW-0805">Transcription regulation</keyword>
<keyword evidence="2" id="KW-0238">DNA-binding</keyword>
<dbReference type="Gene3D" id="1.10.10.60">
    <property type="entry name" value="Homeodomain-like"/>
    <property type="match status" value="1"/>
</dbReference>
<evidence type="ECO:0000313" key="6">
    <source>
        <dbReference type="Proteomes" id="UP000618931"/>
    </source>
</evidence>
<evidence type="ECO:0000313" key="5">
    <source>
        <dbReference type="EMBL" id="MBF9219643.1"/>
    </source>
</evidence>
<feature type="domain" description="HTH araC/xylS-type" evidence="4">
    <location>
        <begin position="78"/>
        <end position="159"/>
    </location>
</feature>
<dbReference type="InterPro" id="IPR018060">
    <property type="entry name" value="HTH_AraC"/>
</dbReference>
<dbReference type="SUPFAM" id="SSF46689">
    <property type="entry name" value="Homeodomain-like"/>
    <property type="match status" value="1"/>
</dbReference>
<reference evidence="5 6" key="1">
    <citation type="submission" date="2020-11" db="EMBL/GenBank/DDBJ databases">
        <authorList>
            <person name="Kim M.K."/>
        </authorList>
    </citation>
    <scope>NUCLEOTIDE SEQUENCE [LARGE SCALE GENOMIC DNA]</scope>
    <source>
        <strain evidence="5 6">BT662</strain>
    </source>
</reference>
<evidence type="ECO:0000256" key="3">
    <source>
        <dbReference type="ARBA" id="ARBA00023163"/>
    </source>
</evidence>
<protein>
    <submittedName>
        <fullName evidence="5">Helix-turn-helix transcriptional regulator</fullName>
    </submittedName>
</protein>
<dbReference type="Pfam" id="PF12833">
    <property type="entry name" value="HTH_18"/>
    <property type="match status" value="1"/>
</dbReference>
<dbReference type="PANTHER" id="PTHR43280:SF28">
    <property type="entry name" value="HTH-TYPE TRANSCRIPTIONAL ACTIVATOR RHAS"/>
    <property type="match status" value="1"/>
</dbReference>
<dbReference type="InterPro" id="IPR009057">
    <property type="entry name" value="Homeodomain-like_sf"/>
</dbReference>
<dbReference type="PROSITE" id="PS00041">
    <property type="entry name" value="HTH_ARAC_FAMILY_1"/>
    <property type="match status" value="1"/>
</dbReference>
<organism evidence="5 6">
    <name type="scientific">Hymenobacter ruricola</name>
    <dbReference type="NCBI Taxonomy" id="2791023"/>
    <lineage>
        <taxon>Bacteria</taxon>
        <taxon>Pseudomonadati</taxon>
        <taxon>Bacteroidota</taxon>
        <taxon>Cytophagia</taxon>
        <taxon>Cytophagales</taxon>
        <taxon>Hymenobacteraceae</taxon>
        <taxon>Hymenobacter</taxon>
    </lineage>
</organism>
<evidence type="ECO:0000256" key="1">
    <source>
        <dbReference type="ARBA" id="ARBA00023015"/>
    </source>
</evidence>
<comment type="caution">
    <text evidence="5">The sequence shown here is derived from an EMBL/GenBank/DDBJ whole genome shotgun (WGS) entry which is preliminary data.</text>
</comment>
<name>A0ABS0HYV0_9BACT</name>
<evidence type="ECO:0000256" key="2">
    <source>
        <dbReference type="ARBA" id="ARBA00023125"/>
    </source>
</evidence>
<dbReference type="SMART" id="SM00342">
    <property type="entry name" value="HTH_ARAC"/>
    <property type="match status" value="1"/>
</dbReference>
<keyword evidence="3" id="KW-0804">Transcription</keyword>
<sequence length="192" mass="21282">MIGSTLGPAFAFRCEAAGAGNKNPASAEQQDQHRALSNRTAAFNLRAHSKTQLIDNIRQAVADMVLAIGAEARLKNSEYLSRRLRYDYTYLANRFSETTGSTLEQYIIGVRINRVKELIIVGALNLTQIAYECQYSSVAHLSNQFKKVTGLTPSSFRMLHFKHGKVPGSVNDVIGFCNRVNALEVRRVSFVA</sequence>
<dbReference type="Proteomes" id="UP000618931">
    <property type="component" value="Unassembled WGS sequence"/>
</dbReference>
<dbReference type="EMBL" id="JADQDM010000001">
    <property type="protein sequence ID" value="MBF9219643.1"/>
    <property type="molecule type" value="Genomic_DNA"/>
</dbReference>
<accession>A0ABS0HYV0</accession>
<keyword evidence="6" id="KW-1185">Reference proteome</keyword>
<gene>
    <name evidence="5" type="ORF">I2H31_00890</name>
</gene>
<dbReference type="InterPro" id="IPR018062">
    <property type="entry name" value="HTH_AraC-typ_CS"/>
</dbReference>
<dbReference type="PROSITE" id="PS01124">
    <property type="entry name" value="HTH_ARAC_FAMILY_2"/>
    <property type="match status" value="1"/>
</dbReference>
<dbReference type="PANTHER" id="PTHR43280">
    <property type="entry name" value="ARAC-FAMILY TRANSCRIPTIONAL REGULATOR"/>
    <property type="match status" value="1"/>
</dbReference>
<proteinExistence type="predicted"/>